<protein>
    <recommendedName>
        <fullName evidence="4">Porin family protein</fullName>
    </recommendedName>
</protein>
<proteinExistence type="predicted"/>
<dbReference type="RefSeq" id="WP_147086199.1">
    <property type="nucleotide sequence ID" value="NZ_VORM01000006.1"/>
</dbReference>
<evidence type="ECO:0008006" key="4">
    <source>
        <dbReference type="Google" id="ProtNLM"/>
    </source>
</evidence>
<feature type="signal peptide" evidence="1">
    <location>
        <begin position="1"/>
        <end position="19"/>
    </location>
</feature>
<name>A0A5C6ZI41_9FLAO</name>
<sequence length="293" mass="33187">MKKLAFFFCFIVCSISLQAQETHLVDGESVELEIEANGKLDLLWKIINREYRYFVKTESNELIELKNTESNDGDFQYEYRTTLNQLTQDETLDTGAVNFTLSSLKAFVDAYNAASDNSYQSVPTEKRITTRLGVFGGITNSPFISNPDNLKSGLFGAELEVLDARGLMRSALFMQVRHVLEHDDLAYSTTEIALGYRFRVVNKRAFNLYVQTKFATLNFSDATIVSTDENDILTQNNIKETSFDIPLIFGIGVDIRVSENSFITLGYDQLFAILIDNQGNFSTDFTLGYKFNL</sequence>
<dbReference type="OrthoDB" id="1411114at2"/>
<dbReference type="Proteomes" id="UP000321578">
    <property type="component" value="Unassembled WGS sequence"/>
</dbReference>
<accession>A0A5C6ZI41</accession>
<keyword evidence="3" id="KW-1185">Reference proteome</keyword>
<comment type="caution">
    <text evidence="2">The sequence shown here is derived from an EMBL/GenBank/DDBJ whole genome shotgun (WGS) entry which is preliminary data.</text>
</comment>
<evidence type="ECO:0000313" key="3">
    <source>
        <dbReference type="Proteomes" id="UP000321578"/>
    </source>
</evidence>
<keyword evidence="1" id="KW-0732">Signal</keyword>
<dbReference type="AlphaFoldDB" id="A0A5C6ZI41"/>
<evidence type="ECO:0000256" key="1">
    <source>
        <dbReference type="SAM" id="SignalP"/>
    </source>
</evidence>
<organism evidence="2 3">
    <name type="scientific">Subsaximicrobium wynnwilliamsii</name>
    <dbReference type="NCBI Taxonomy" id="291179"/>
    <lineage>
        <taxon>Bacteria</taxon>
        <taxon>Pseudomonadati</taxon>
        <taxon>Bacteroidota</taxon>
        <taxon>Flavobacteriia</taxon>
        <taxon>Flavobacteriales</taxon>
        <taxon>Flavobacteriaceae</taxon>
        <taxon>Subsaximicrobium</taxon>
    </lineage>
</organism>
<reference evidence="2 3" key="1">
    <citation type="submission" date="2019-08" db="EMBL/GenBank/DDBJ databases">
        <title>Genomes of Subsaximicrobium wynnwilliamsii strains.</title>
        <authorList>
            <person name="Bowman J.P."/>
        </authorList>
    </citation>
    <scope>NUCLEOTIDE SEQUENCE [LARGE SCALE GENOMIC DNA]</scope>
    <source>
        <strain evidence="2 3">2-80-2</strain>
    </source>
</reference>
<gene>
    <name evidence="2" type="ORF">ESY86_08675</name>
</gene>
<dbReference type="EMBL" id="VORO01000007">
    <property type="protein sequence ID" value="TXD89446.1"/>
    <property type="molecule type" value="Genomic_DNA"/>
</dbReference>
<evidence type="ECO:0000313" key="2">
    <source>
        <dbReference type="EMBL" id="TXD89446.1"/>
    </source>
</evidence>
<feature type="chain" id="PRO_5022858286" description="Porin family protein" evidence="1">
    <location>
        <begin position="20"/>
        <end position="293"/>
    </location>
</feature>